<dbReference type="EMBL" id="JASBWR010000040">
    <property type="protein sequence ID" value="KAJ9104365.1"/>
    <property type="molecule type" value="Genomic_DNA"/>
</dbReference>
<dbReference type="Proteomes" id="UP001241377">
    <property type="component" value="Unassembled WGS sequence"/>
</dbReference>
<sequence>MMSSRVLRTAGRRFASTTATPAPAAQPIKILHSTSNATGAVLGNIEATWTKLPKEEQHEVYRTLEEVQKRDWKQLSVDEKKAGECGYLGLPGMHNAAERAGEAGGMDAYYVAYGAHGPRAPINQPGNGLRVAAGTALAIGVAFAIFSGFRARAPEPPKSMTKEWQEAMNEKAKEENLNPISGESSMLPSCGEDVY</sequence>
<gene>
    <name evidence="1" type="ORF">QFC19_004007</name>
</gene>
<keyword evidence="2" id="KW-1185">Reference proteome</keyword>
<protein>
    <submittedName>
        <fullName evidence="1">Uncharacterized protein</fullName>
    </submittedName>
</protein>
<comment type="caution">
    <text evidence="1">The sequence shown here is derived from an EMBL/GenBank/DDBJ whole genome shotgun (WGS) entry which is preliminary data.</text>
</comment>
<proteinExistence type="predicted"/>
<evidence type="ECO:0000313" key="2">
    <source>
        <dbReference type="Proteomes" id="UP001241377"/>
    </source>
</evidence>
<evidence type="ECO:0000313" key="1">
    <source>
        <dbReference type="EMBL" id="KAJ9104365.1"/>
    </source>
</evidence>
<name>A0ACC2VY11_9TREE</name>
<accession>A0ACC2VY11</accession>
<organism evidence="1 2">
    <name type="scientific">Naganishia cerealis</name>
    <dbReference type="NCBI Taxonomy" id="610337"/>
    <lineage>
        <taxon>Eukaryota</taxon>
        <taxon>Fungi</taxon>
        <taxon>Dikarya</taxon>
        <taxon>Basidiomycota</taxon>
        <taxon>Agaricomycotina</taxon>
        <taxon>Tremellomycetes</taxon>
        <taxon>Filobasidiales</taxon>
        <taxon>Filobasidiaceae</taxon>
        <taxon>Naganishia</taxon>
    </lineage>
</organism>
<reference evidence="1" key="1">
    <citation type="submission" date="2023-04" db="EMBL/GenBank/DDBJ databases">
        <title>Draft Genome sequencing of Naganishia species isolated from polar environments using Oxford Nanopore Technology.</title>
        <authorList>
            <person name="Leo P."/>
            <person name="Venkateswaran K."/>
        </authorList>
    </citation>
    <scope>NUCLEOTIDE SEQUENCE</scope>
    <source>
        <strain evidence="1">MNA-CCFEE 5261</strain>
    </source>
</reference>